<accession>A0AB36PA71</accession>
<reference evidence="1 2" key="1">
    <citation type="submission" date="2017-04" db="EMBL/GenBank/DDBJ databases">
        <title>Shigella flexneri 2a str. 301 Sequencing.</title>
        <authorList>
            <person name="Zhu Z."/>
        </authorList>
    </citation>
    <scope>NUCLEOTIDE SEQUENCE [LARGE SCALE GENOMIC DNA]</scope>
    <source>
        <strain evidence="1 2">301</strain>
    </source>
</reference>
<proteinExistence type="predicted"/>
<dbReference type="Proteomes" id="UP000198358">
    <property type="component" value="Unassembled WGS sequence"/>
</dbReference>
<dbReference type="AlphaFoldDB" id="A0AB36PA71"/>
<name>A0AB36PA71_SHIFL</name>
<evidence type="ECO:0000313" key="1">
    <source>
        <dbReference type="EMBL" id="OXB26583.1"/>
    </source>
</evidence>
<comment type="caution">
    <text evidence="1">The sequence shown here is derived from an EMBL/GenBank/DDBJ whole genome shotgun (WGS) entry which is preliminary data.</text>
</comment>
<protein>
    <submittedName>
        <fullName evidence="1">Uncharacterized protein</fullName>
    </submittedName>
</protein>
<organism evidence="1 2">
    <name type="scientific">Shigella flexneri 2a str. 301</name>
    <dbReference type="NCBI Taxonomy" id="198214"/>
    <lineage>
        <taxon>Bacteria</taxon>
        <taxon>Pseudomonadati</taxon>
        <taxon>Pseudomonadota</taxon>
        <taxon>Gammaproteobacteria</taxon>
        <taxon>Enterobacterales</taxon>
        <taxon>Enterobacteriaceae</taxon>
        <taxon>Shigella</taxon>
    </lineage>
</organism>
<dbReference type="EMBL" id="NEDR01000002">
    <property type="protein sequence ID" value="OXB26583.1"/>
    <property type="molecule type" value="Genomic_DNA"/>
</dbReference>
<gene>
    <name evidence="1" type="ORF">SF301_3005</name>
</gene>
<sequence length="49" mass="5455">MSSHLQTHLTTSVFNVLYRFSGIKNPPGGGFKLCGEATTLNRISRFLRT</sequence>
<evidence type="ECO:0000313" key="2">
    <source>
        <dbReference type="Proteomes" id="UP000198358"/>
    </source>
</evidence>